<evidence type="ECO:0000256" key="1">
    <source>
        <dbReference type="SAM" id="MobiDB-lite"/>
    </source>
</evidence>
<sequence length="106" mass="12106">MPPKQDLTHRDIYALADDRGRVKIGSSNDVWKRKDNLQTGNADELRLVHAEKVERSIASKVERGARKILKDNGHSGVREWINDVPDDDARDAIRTAHDNQRGRNQK</sequence>
<dbReference type="RefSeq" id="WP_284258364.1">
    <property type="nucleotide sequence ID" value="NZ_BSOS01000067.1"/>
</dbReference>
<protein>
    <recommendedName>
        <fullName evidence="2">Bacteriophage T5 Orf172 DNA-binding domain-containing protein</fullName>
    </recommendedName>
</protein>
<keyword evidence="4" id="KW-1185">Reference proteome</keyword>
<organism evidence="3 4">
    <name type="scientific">Acidocella aquatica</name>
    <dbReference type="NCBI Taxonomy" id="1922313"/>
    <lineage>
        <taxon>Bacteria</taxon>
        <taxon>Pseudomonadati</taxon>
        <taxon>Pseudomonadota</taxon>
        <taxon>Alphaproteobacteria</taxon>
        <taxon>Acetobacterales</taxon>
        <taxon>Acidocellaceae</taxon>
        <taxon>Acidocella</taxon>
    </lineage>
</organism>
<gene>
    <name evidence="3" type="ORF">GCM10010909_23040</name>
</gene>
<comment type="caution">
    <text evidence="3">The sequence shown here is derived from an EMBL/GenBank/DDBJ whole genome shotgun (WGS) entry which is preliminary data.</text>
</comment>
<evidence type="ECO:0000313" key="3">
    <source>
        <dbReference type="EMBL" id="GLR67623.1"/>
    </source>
</evidence>
<feature type="region of interest" description="Disordered" evidence="1">
    <location>
        <begin position="77"/>
        <end position="106"/>
    </location>
</feature>
<evidence type="ECO:0000259" key="2">
    <source>
        <dbReference type="SMART" id="SM00974"/>
    </source>
</evidence>
<dbReference type="InterPro" id="IPR018306">
    <property type="entry name" value="Phage_T5_Orf172_DNA-bd"/>
</dbReference>
<name>A0ABQ6ABM7_9PROT</name>
<evidence type="ECO:0000313" key="4">
    <source>
        <dbReference type="Proteomes" id="UP001156641"/>
    </source>
</evidence>
<dbReference type="EMBL" id="BSOS01000067">
    <property type="protein sequence ID" value="GLR67623.1"/>
    <property type="molecule type" value="Genomic_DNA"/>
</dbReference>
<dbReference type="SMART" id="SM00974">
    <property type="entry name" value="T5orf172"/>
    <property type="match status" value="1"/>
</dbReference>
<reference evidence="4" key="1">
    <citation type="journal article" date="2019" name="Int. J. Syst. Evol. Microbiol.">
        <title>The Global Catalogue of Microorganisms (GCM) 10K type strain sequencing project: providing services to taxonomists for standard genome sequencing and annotation.</title>
        <authorList>
            <consortium name="The Broad Institute Genomics Platform"/>
            <consortium name="The Broad Institute Genome Sequencing Center for Infectious Disease"/>
            <person name="Wu L."/>
            <person name="Ma J."/>
        </authorList>
    </citation>
    <scope>NUCLEOTIDE SEQUENCE [LARGE SCALE GENOMIC DNA]</scope>
    <source>
        <strain evidence="4">NBRC 112502</strain>
    </source>
</reference>
<proteinExistence type="predicted"/>
<accession>A0ABQ6ABM7</accession>
<feature type="compositionally biased region" description="Basic and acidic residues" evidence="1">
    <location>
        <begin position="90"/>
        <end position="106"/>
    </location>
</feature>
<dbReference type="Pfam" id="PF13455">
    <property type="entry name" value="MUG113"/>
    <property type="match status" value="1"/>
</dbReference>
<dbReference type="Proteomes" id="UP001156641">
    <property type="component" value="Unassembled WGS sequence"/>
</dbReference>
<feature type="domain" description="Bacteriophage T5 Orf172 DNA-binding" evidence="2">
    <location>
        <begin position="16"/>
        <end position="96"/>
    </location>
</feature>